<dbReference type="GO" id="GO:0031902">
    <property type="term" value="C:late endosome membrane"/>
    <property type="evidence" value="ECO:0007669"/>
    <property type="project" value="UniProtKB-SubCell"/>
</dbReference>
<feature type="transmembrane region" description="Helical" evidence="11">
    <location>
        <begin position="428"/>
        <end position="448"/>
    </location>
</feature>
<dbReference type="NCBIfam" id="NF037982">
    <property type="entry name" value="Nramp_1"/>
    <property type="match status" value="1"/>
</dbReference>
<dbReference type="GO" id="GO:0005381">
    <property type="term" value="F:iron ion transmembrane transporter activity"/>
    <property type="evidence" value="ECO:0007669"/>
    <property type="project" value="TreeGrafter"/>
</dbReference>
<keyword evidence="4" id="KW-0813">Transport</keyword>
<dbReference type="PANTHER" id="PTHR11706">
    <property type="entry name" value="SOLUTE CARRIER PROTEIN FAMILY 11 MEMBER"/>
    <property type="match status" value="1"/>
</dbReference>
<evidence type="ECO:0000256" key="4">
    <source>
        <dbReference type="ARBA" id="ARBA00022448"/>
    </source>
</evidence>
<dbReference type="GO" id="GO:0005384">
    <property type="term" value="F:manganese ion transmembrane transporter activity"/>
    <property type="evidence" value="ECO:0007669"/>
    <property type="project" value="TreeGrafter"/>
</dbReference>
<dbReference type="PANTHER" id="PTHR11706:SF33">
    <property type="entry name" value="NATURAL RESISTANCE-ASSOCIATED MACROPHAGE PROTEIN 2"/>
    <property type="match status" value="1"/>
</dbReference>
<comment type="subcellular location">
    <subcellularLocation>
        <location evidence="1">Late endosome membrane</location>
        <topology evidence="1">Multi-pass membrane protein</topology>
    </subcellularLocation>
    <subcellularLocation>
        <location evidence="2">Lysosome membrane</location>
        <topology evidence="2">Multi-pass membrane protein</topology>
    </subcellularLocation>
</comment>
<dbReference type="Proteomes" id="UP000265040">
    <property type="component" value="Chromosome 7"/>
</dbReference>
<feature type="transmembrane region" description="Helical" evidence="11">
    <location>
        <begin position="468"/>
        <end position="486"/>
    </location>
</feature>
<evidence type="ECO:0000313" key="12">
    <source>
        <dbReference type="Ensembl" id="ENSATEP00000061264.2"/>
    </source>
</evidence>
<keyword evidence="6 11" id="KW-0812">Transmembrane</keyword>
<accession>A0A7N6BEM8</accession>
<feature type="transmembrane region" description="Helical" evidence="11">
    <location>
        <begin position="208"/>
        <end position="227"/>
    </location>
</feature>
<name>A0A7N6BEM8_ANATE</name>
<keyword evidence="8 11" id="KW-0472">Membrane</keyword>
<feature type="transmembrane region" description="Helical" evidence="11">
    <location>
        <begin position="133"/>
        <end position="155"/>
    </location>
</feature>
<keyword evidence="5" id="KW-0408">Iron</keyword>
<comment type="similarity">
    <text evidence="3">Belongs to the NRAMP family.</text>
</comment>
<dbReference type="GO" id="GO:0015086">
    <property type="term" value="F:cadmium ion transmembrane transporter activity"/>
    <property type="evidence" value="ECO:0007669"/>
    <property type="project" value="TreeGrafter"/>
</dbReference>
<evidence type="ECO:0000256" key="3">
    <source>
        <dbReference type="ARBA" id="ARBA00006670"/>
    </source>
</evidence>
<dbReference type="GO" id="GO:0005886">
    <property type="term" value="C:plasma membrane"/>
    <property type="evidence" value="ECO:0007669"/>
    <property type="project" value="TreeGrafter"/>
</dbReference>
<feature type="region of interest" description="Disordered" evidence="10">
    <location>
        <begin position="1"/>
        <end position="43"/>
    </location>
</feature>
<evidence type="ECO:0000256" key="7">
    <source>
        <dbReference type="ARBA" id="ARBA00022989"/>
    </source>
</evidence>
<reference evidence="12" key="1">
    <citation type="submission" date="2021-04" db="EMBL/GenBank/DDBJ databases">
        <authorList>
            <consortium name="Wellcome Sanger Institute Data Sharing"/>
        </authorList>
    </citation>
    <scope>NUCLEOTIDE SEQUENCE [LARGE SCALE GENOMIC DNA]</scope>
</reference>
<sequence>MKMFSFLRTARDPSSENIHISSLPPSIPTDQEPQQTGEQADDVARENAVIQTTHTHRVAAPSVFLQKQNNEPVSSTYFEERVPVPEENNERGISLRKLWAFTGPGFLMSIAYLDPGNIESDLQSGAKAGFKLLWVLLGATVIGLLLQRLAARLGVVTGMHLAEVCNRQYHTVPRIILWLMVELAIIGSDMQEVIGCAIAFNLLSSGRIPLWGGVLITIIDTFVFLFLDKYGLRKLEAFFGLLITVMAITFGYEYVTVSPDQGQLLMGMFVPYCKGCGPVQLIQAVGIVGAVIMPHNIYLHSALVKSREVDRSNKKEVKEANKYFFIESTIALFVSFLINVFVVAVFAEAFYQRTNIEVYNVCNQTGSPHSDLFPLNNETLEVDIYKGVSLCPQLHTVETVIYKCSLYVNVTDVFSCFQGFLNLRWSRFARVLLTRSLAITPTLLVAIFQDVQHLTGMNDFLNVLQSMQLPFALIPILTFTSLPSLMNDFANGLVFKIGGGLVILIVCAINIYFVVVYVTALNSVWLYVLAAFLSIAYLTFVGYLVGNTRL</sequence>
<protein>
    <recommendedName>
        <fullName evidence="14">Solute carrier family 11 member 2</fullName>
    </recommendedName>
</protein>
<evidence type="ECO:0000256" key="5">
    <source>
        <dbReference type="ARBA" id="ARBA00022496"/>
    </source>
</evidence>
<feature type="transmembrane region" description="Helical" evidence="11">
    <location>
        <begin position="239"/>
        <end position="257"/>
    </location>
</feature>
<evidence type="ECO:0000256" key="2">
    <source>
        <dbReference type="ARBA" id="ARBA00004155"/>
    </source>
</evidence>
<evidence type="ECO:0008006" key="14">
    <source>
        <dbReference type="Google" id="ProtNLM"/>
    </source>
</evidence>
<feature type="compositionally biased region" description="Polar residues" evidence="10">
    <location>
        <begin position="15"/>
        <end position="38"/>
    </location>
</feature>
<keyword evidence="5" id="KW-0410">Iron transport</keyword>
<evidence type="ECO:0000313" key="13">
    <source>
        <dbReference type="Proteomes" id="UP000265040"/>
    </source>
</evidence>
<dbReference type="GO" id="GO:0005765">
    <property type="term" value="C:lysosomal membrane"/>
    <property type="evidence" value="ECO:0007669"/>
    <property type="project" value="UniProtKB-SubCell"/>
</dbReference>
<keyword evidence="5" id="KW-0406">Ion transport</keyword>
<dbReference type="InterPro" id="IPR001046">
    <property type="entry name" value="NRAMP_fam"/>
</dbReference>
<dbReference type="Pfam" id="PF01566">
    <property type="entry name" value="Nramp"/>
    <property type="match status" value="2"/>
</dbReference>
<reference evidence="12" key="2">
    <citation type="submission" date="2025-08" db="UniProtKB">
        <authorList>
            <consortium name="Ensembl"/>
        </authorList>
    </citation>
    <scope>IDENTIFICATION</scope>
</reference>
<proteinExistence type="inferred from homology"/>
<organism evidence="12 13">
    <name type="scientific">Anabas testudineus</name>
    <name type="common">Climbing perch</name>
    <name type="synonym">Anthias testudineus</name>
    <dbReference type="NCBI Taxonomy" id="64144"/>
    <lineage>
        <taxon>Eukaryota</taxon>
        <taxon>Metazoa</taxon>
        <taxon>Chordata</taxon>
        <taxon>Craniata</taxon>
        <taxon>Vertebrata</taxon>
        <taxon>Euteleostomi</taxon>
        <taxon>Actinopterygii</taxon>
        <taxon>Neopterygii</taxon>
        <taxon>Teleostei</taxon>
        <taxon>Neoteleostei</taxon>
        <taxon>Acanthomorphata</taxon>
        <taxon>Anabantaria</taxon>
        <taxon>Anabantiformes</taxon>
        <taxon>Anabantoidei</taxon>
        <taxon>Anabantidae</taxon>
        <taxon>Anabas</taxon>
    </lineage>
</organism>
<dbReference type="GeneTree" id="ENSGT00940000155330"/>
<dbReference type="NCBIfam" id="TIGR01197">
    <property type="entry name" value="nramp"/>
    <property type="match status" value="1"/>
</dbReference>
<keyword evidence="13" id="KW-1185">Reference proteome</keyword>
<keyword evidence="7 11" id="KW-1133">Transmembrane helix</keyword>
<evidence type="ECO:0000256" key="6">
    <source>
        <dbReference type="ARBA" id="ARBA00022692"/>
    </source>
</evidence>
<evidence type="ECO:0000256" key="11">
    <source>
        <dbReference type="SAM" id="Phobius"/>
    </source>
</evidence>
<evidence type="ECO:0000256" key="8">
    <source>
        <dbReference type="ARBA" id="ARBA00023136"/>
    </source>
</evidence>
<reference evidence="12" key="3">
    <citation type="submission" date="2025-09" db="UniProtKB">
        <authorList>
            <consortium name="Ensembl"/>
        </authorList>
    </citation>
    <scope>IDENTIFICATION</scope>
</reference>
<evidence type="ECO:0000256" key="10">
    <source>
        <dbReference type="SAM" id="MobiDB-lite"/>
    </source>
</evidence>
<dbReference type="PRINTS" id="PR00447">
    <property type="entry name" value="NATRESASSCMP"/>
</dbReference>
<dbReference type="HAMAP" id="MF_00221">
    <property type="entry name" value="NRAMP"/>
    <property type="match status" value="1"/>
</dbReference>
<dbReference type="Ensembl" id="ENSATET00000051704.2">
    <property type="protein sequence ID" value="ENSATEP00000061264.2"/>
    <property type="gene ID" value="ENSATEG00000024626.3"/>
</dbReference>
<evidence type="ECO:0000256" key="9">
    <source>
        <dbReference type="ARBA" id="ARBA00023228"/>
    </source>
</evidence>
<feature type="transmembrane region" description="Helical" evidence="11">
    <location>
        <begin position="323"/>
        <end position="347"/>
    </location>
</feature>
<feature type="transmembrane region" description="Helical" evidence="11">
    <location>
        <begin position="524"/>
        <end position="545"/>
    </location>
</feature>
<feature type="transmembrane region" description="Helical" evidence="11">
    <location>
        <begin position="493"/>
        <end position="518"/>
    </location>
</feature>
<gene>
    <name evidence="12" type="primary">SLC11A2</name>
</gene>
<keyword evidence="9" id="KW-0458">Lysosome</keyword>
<dbReference type="AlphaFoldDB" id="A0A7N6BEM8"/>
<evidence type="ECO:0000256" key="1">
    <source>
        <dbReference type="ARBA" id="ARBA00004107"/>
    </source>
</evidence>